<dbReference type="EMBL" id="AODQ01000044">
    <property type="protein sequence ID" value="EMR02828.1"/>
    <property type="molecule type" value="Genomic_DNA"/>
</dbReference>
<dbReference type="STRING" id="1279009.ADICEAN_02036"/>
<evidence type="ECO:0008006" key="3">
    <source>
        <dbReference type="Google" id="ProtNLM"/>
    </source>
</evidence>
<name>M7N2E1_9BACT</name>
<dbReference type="AlphaFoldDB" id="M7N2E1"/>
<dbReference type="Proteomes" id="UP000011910">
    <property type="component" value="Unassembled WGS sequence"/>
</dbReference>
<keyword evidence="2" id="KW-1185">Reference proteome</keyword>
<accession>M7N2E1</accession>
<dbReference type="OrthoDB" id="839537at2"/>
<reference evidence="1 2" key="1">
    <citation type="journal article" date="2013" name="Genome Announc.">
        <title>Draft Genome Sequence of Cesiribacter andamanensis Strain AMV16T, Isolated from a Soil Sample from a Mud Volcano in the Andaman Islands, India.</title>
        <authorList>
            <person name="Shivaji S."/>
            <person name="Ara S."/>
            <person name="Begum Z."/>
            <person name="Srinivas T.N."/>
            <person name="Singh A."/>
            <person name="Kumar Pinnaka A."/>
        </authorList>
    </citation>
    <scope>NUCLEOTIDE SEQUENCE [LARGE SCALE GENOMIC DNA]</scope>
    <source>
        <strain evidence="1 2">AMV16</strain>
    </source>
</reference>
<evidence type="ECO:0000313" key="1">
    <source>
        <dbReference type="EMBL" id="EMR02828.1"/>
    </source>
</evidence>
<organism evidence="1 2">
    <name type="scientific">Cesiribacter andamanensis AMV16</name>
    <dbReference type="NCBI Taxonomy" id="1279009"/>
    <lineage>
        <taxon>Bacteria</taxon>
        <taxon>Pseudomonadati</taxon>
        <taxon>Bacteroidota</taxon>
        <taxon>Cytophagia</taxon>
        <taxon>Cytophagales</taxon>
        <taxon>Cesiribacteraceae</taxon>
        <taxon>Cesiribacter</taxon>
    </lineage>
</organism>
<comment type="caution">
    <text evidence="1">The sequence shown here is derived from an EMBL/GenBank/DDBJ whole genome shotgun (WGS) entry which is preliminary data.</text>
</comment>
<protein>
    <recommendedName>
        <fullName evidence="3">Outer membrane protein beta-barrel domain-containing protein</fullName>
    </recommendedName>
</protein>
<evidence type="ECO:0000313" key="2">
    <source>
        <dbReference type="Proteomes" id="UP000011910"/>
    </source>
</evidence>
<proteinExistence type="predicted"/>
<gene>
    <name evidence="1" type="ORF">ADICEAN_02036</name>
</gene>
<dbReference type="RefSeq" id="WP_009195431.1">
    <property type="nucleotide sequence ID" value="NZ_AODQ01000044.1"/>
</dbReference>
<sequence>MPSTSALLSLLPAGLVFVVLSWCLPQQAQAQGSSPLSPGTRSVHLYGDVYKTDFENPWRKLQAGFEAAYHLNEKLMFTGGLEFWNAEPTPMVSIGNRFYPFGPAFIRYRALLGSRADVALGMGYSYRIGSRWQIEAASDYYVNEREIGFRLGVGYLWKNRGRD</sequence>